<dbReference type="STRING" id="889306.KP78_16950"/>
<dbReference type="AlphaFoldDB" id="A0A0C2VW87"/>
<proteinExistence type="predicted"/>
<dbReference type="PATRIC" id="fig|889306.3.peg.1702"/>
<protein>
    <submittedName>
        <fullName evidence="1">Uncharacterized protein</fullName>
    </submittedName>
</protein>
<sequence>MILWIIKDILSFATVPLSESQTASGQSIQQIKIESSSIDLNVIEGEQSDVIAAFSGTVCENDQKRYEIQLKKKQWDTRN</sequence>
<keyword evidence="2" id="KW-1185">Reference proteome</keyword>
<name>A0A0C2VW87_9BACL</name>
<dbReference type="EMBL" id="JXRP01000013">
    <property type="protein sequence ID" value="KIL48248.1"/>
    <property type="molecule type" value="Genomic_DNA"/>
</dbReference>
<dbReference type="RefSeq" id="WP_041087859.1">
    <property type="nucleotide sequence ID" value="NZ_JXRP01000013.1"/>
</dbReference>
<gene>
    <name evidence="1" type="ORF">KP78_16950</name>
</gene>
<dbReference type="Proteomes" id="UP000031938">
    <property type="component" value="Unassembled WGS sequence"/>
</dbReference>
<accession>A0A0C2VW87</accession>
<organism evidence="1 2">
    <name type="scientific">Jeotgalibacillus soli</name>
    <dbReference type="NCBI Taxonomy" id="889306"/>
    <lineage>
        <taxon>Bacteria</taxon>
        <taxon>Bacillati</taxon>
        <taxon>Bacillota</taxon>
        <taxon>Bacilli</taxon>
        <taxon>Bacillales</taxon>
        <taxon>Caryophanaceae</taxon>
        <taxon>Jeotgalibacillus</taxon>
    </lineage>
</organism>
<reference evidence="1 2" key="1">
    <citation type="submission" date="2015-01" db="EMBL/GenBank/DDBJ databases">
        <title>Genome sequencing of Jeotgalibacillus soli.</title>
        <authorList>
            <person name="Goh K.M."/>
            <person name="Chan K.-G."/>
            <person name="Yaakop A.S."/>
            <person name="Ee R."/>
            <person name="Gan H.M."/>
            <person name="Chan C.S."/>
        </authorList>
    </citation>
    <scope>NUCLEOTIDE SEQUENCE [LARGE SCALE GENOMIC DNA]</scope>
    <source>
        <strain evidence="1 2">P9</strain>
    </source>
</reference>
<evidence type="ECO:0000313" key="2">
    <source>
        <dbReference type="Proteomes" id="UP000031938"/>
    </source>
</evidence>
<comment type="caution">
    <text evidence="1">The sequence shown here is derived from an EMBL/GenBank/DDBJ whole genome shotgun (WGS) entry which is preliminary data.</text>
</comment>
<evidence type="ECO:0000313" key="1">
    <source>
        <dbReference type="EMBL" id="KIL48248.1"/>
    </source>
</evidence>